<evidence type="ECO:0000313" key="2">
    <source>
        <dbReference type="Proteomes" id="UP000051530"/>
    </source>
</evidence>
<dbReference type="EMBL" id="LGUB01000924">
    <property type="protein sequence ID" value="KRH92444.1"/>
    <property type="molecule type" value="Genomic_DNA"/>
</dbReference>
<evidence type="ECO:0000313" key="1">
    <source>
        <dbReference type="EMBL" id="KRH92444.1"/>
    </source>
</evidence>
<sequence>MLEISREIQNKLDILRKITKKQYQSADDTQKPTNQQIDEILGRAAEFISLESVDNLKDIDAAIERINKLLRIKSTDNFHHQIIDFSEKQHLLWEQKEIDALINTMKGVKQESEEESSSYF</sequence>
<reference evidence="1 2" key="1">
    <citation type="submission" date="2015-07" db="EMBL/GenBank/DDBJ databases">
        <title>The genome of Pseudoloma neurophilia, a relevant intracellular parasite of the zebrafish.</title>
        <authorList>
            <person name="Ndikumana S."/>
            <person name="Pelin A."/>
            <person name="Sanders J."/>
            <person name="Corradi N."/>
        </authorList>
    </citation>
    <scope>NUCLEOTIDE SEQUENCE [LARGE SCALE GENOMIC DNA]</scope>
    <source>
        <strain evidence="1 2">MK1</strain>
    </source>
</reference>
<name>A0A0R0LSI9_9MICR</name>
<comment type="caution">
    <text evidence="1">The sequence shown here is derived from an EMBL/GenBank/DDBJ whole genome shotgun (WGS) entry which is preliminary data.</text>
</comment>
<organism evidence="1 2">
    <name type="scientific">Pseudoloma neurophilia</name>
    <dbReference type="NCBI Taxonomy" id="146866"/>
    <lineage>
        <taxon>Eukaryota</taxon>
        <taxon>Fungi</taxon>
        <taxon>Fungi incertae sedis</taxon>
        <taxon>Microsporidia</taxon>
        <taxon>Pseudoloma</taxon>
    </lineage>
</organism>
<protein>
    <submittedName>
        <fullName evidence="1">Uncharacterized protein</fullName>
    </submittedName>
</protein>
<accession>A0A0R0LSI9</accession>
<dbReference type="Proteomes" id="UP000051530">
    <property type="component" value="Unassembled WGS sequence"/>
</dbReference>
<keyword evidence="2" id="KW-1185">Reference proteome</keyword>
<gene>
    <name evidence="1" type="ORF">M153_6003000392</name>
</gene>
<dbReference type="VEuPathDB" id="MicrosporidiaDB:M153_6003000392"/>
<proteinExistence type="predicted"/>
<dbReference type="AlphaFoldDB" id="A0A0R0LSI9"/>